<dbReference type="AlphaFoldDB" id="A0AB74CSK0"/>
<evidence type="ECO:0000313" key="2">
    <source>
        <dbReference type="EMBL" id="ROX53684.1"/>
    </source>
</evidence>
<evidence type="ECO:0000256" key="1">
    <source>
        <dbReference type="SAM" id="Phobius"/>
    </source>
</evidence>
<sequence length="66" mass="7783">MNKIIPLLLVLFVGEFFVRHVGTIHSNTFLFLILLAFIFIFWRLVLSVVCLVVKYTIGLFFFNIFK</sequence>
<feature type="transmembrane region" description="Helical" evidence="1">
    <location>
        <begin position="29"/>
        <end position="62"/>
    </location>
</feature>
<accession>A0AB74CSK0</accession>
<keyword evidence="1" id="KW-1133">Transmembrane helix</keyword>
<evidence type="ECO:0008006" key="4">
    <source>
        <dbReference type="Google" id="ProtNLM"/>
    </source>
</evidence>
<comment type="caution">
    <text evidence="2">The sequence shown here is derived from an EMBL/GenBank/DDBJ whole genome shotgun (WGS) entry which is preliminary data.</text>
</comment>
<proteinExistence type="predicted"/>
<name>A0AB74CSK0_ENTFC</name>
<gene>
    <name evidence="2" type="ORF">EGW36_12575</name>
</gene>
<organism evidence="2 3">
    <name type="scientific">Enterococcus faecium</name>
    <name type="common">Streptococcus faecium</name>
    <dbReference type="NCBI Taxonomy" id="1352"/>
    <lineage>
        <taxon>Bacteria</taxon>
        <taxon>Bacillati</taxon>
        <taxon>Bacillota</taxon>
        <taxon>Bacilli</taxon>
        <taxon>Lactobacillales</taxon>
        <taxon>Enterococcaceae</taxon>
        <taxon>Enterococcus</taxon>
    </lineage>
</organism>
<protein>
    <recommendedName>
        <fullName evidence="4">4-hydroxybenzoate octaprenyltransferase</fullName>
    </recommendedName>
</protein>
<reference evidence="2 3" key="1">
    <citation type="submission" date="2018-10" db="EMBL/GenBank/DDBJ databases">
        <title>Genotypes and phenotypes of Enterococci isolated from broiler chickens.</title>
        <authorList>
            <person name="Muhammad A.R."/>
            <person name="Diarra M.S."/>
        </authorList>
    </citation>
    <scope>NUCLEOTIDE SEQUENCE [LARGE SCALE GENOMIC DNA]</scope>
    <source>
        <strain evidence="2 3">P5 C A 35</strain>
    </source>
</reference>
<keyword evidence="1" id="KW-0472">Membrane</keyword>
<dbReference type="Proteomes" id="UP000281752">
    <property type="component" value="Unassembled WGS sequence"/>
</dbReference>
<evidence type="ECO:0000313" key="3">
    <source>
        <dbReference type="Proteomes" id="UP000281752"/>
    </source>
</evidence>
<keyword evidence="1" id="KW-0812">Transmembrane</keyword>
<dbReference type="EMBL" id="RKNM01000021">
    <property type="protein sequence ID" value="ROX53684.1"/>
    <property type="molecule type" value="Genomic_DNA"/>
</dbReference>